<evidence type="ECO:0000313" key="4">
    <source>
        <dbReference type="EMBL" id="GAA5194992.1"/>
    </source>
</evidence>
<dbReference type="Proteomes" id="UP001501570">
    <property type="component" value="Unassembled WGS sequence"/>
</dbReference>
<dbReference type="Pfam" id="PF01553">
    <property type="entry name" value="Acyltransferase"/>
    <property type="match status" value="1"/>
</dbReference>
<accession>A0ABP9SGS1</accession>
<feature type="region of interest" description="Disordered" evidence="1">
    <location>
        <begin position="336"/>
        <end position="365"/>
    </location>
</feature>
<dbReference type="SUPFAM" id="SSF69593">
    <property type="entry name" value="Glycerol-3-phosphate (1)-acyltransferase"/>
    <property type="match status" value="1"/>
</dbReference>
<feature type="compositionally biased region" description="Low complexity" evidence="1">
    <location>
        <begin position="336"/>
        <end position="348"/>
    </location>
</feature>
<keyword evidence="2" id="KW-1133">Transmembrane helix</keyword>
<keyword evidence="4" id="KW-0808">Transferase</keyword>
<evidence type="ECO:0000256" key="2">
    <source>
        <dbReference type="SAM" id="Phobius"/>
    </source>
</evidence>
<keyword evidence="4" id="KW-0012">Acyltransferase</keyword>
<feature type="domain" description="Phospholipid/glycerol acyltransferase" evidence="3">
    <location>
        <begin position="130"/>
        <end position="277"/>
    </location>
</feature>
<evidence type="ECO:0000259" key="3">
    <source>
        <dbReference type="SMART" id="SM00563"/>
    </source>
</evidence>
<feature type="transmembrane region" description="Helical" evidence="2">
    <location>
        <begin position="57"/>
        <end position="80"/>
    </location>
</feature>
<proteinExistence type="predicted"/>
<organism evidence="4 5">
    <name type="scientific">Rugosimonospora acidiphila</name>
    <dbReference type="NCBI Taxonomy" id="556531"/>
    <lineage>
        <taxon>Bacteria</taxon>
        <taxon>Bacillati</taxon>
        <taxon>Actinomycetota</taxon>
        <taxon>Actinomycetes</taxon>
        <taxon>Micromonosporales</taxon>
        <taxon>Micromonosporaceae</taxon>
        <taxon>Rugosimonospora</taxon>
    </lineage>
</organism>
<evidence type="ECO:0000256" key="1">
    <source>
        <dbReference type="SAM" id="MobiDB-lite"/>
    </source>
</evidence>
<sequence>MRPPPRWLRRVLLAPVVMGLALVLVGTAPVWVVLTLAGSPLVPGFLRPLRLLWLTTVYLLVELVALVVMLALWLASGFGWRVRGPLFQRAHYRLCGRAMRVLYRQARWVLRLHVRIEGSAPDSVPPGRPLLVLSRHAGPGDSFLLAHALINWYDRDPRIVLKDALQWDPSIDVLLNRLPNRFIAPGREPAERAESEIASLAAGLGRHDALLIFPEGGNFTPRRWERAIQRLSALGLQQMATRARRMHNVLPPHPGGVLAALDAAPDADVIMVGHTGVDHLLTVADVWRALPMDKTIIMQWWLVPRAEVPAGDEARIEWLYRWWARIDMWIESHRPAVPTGAEPAAPGAGRAGLRRRRAPQPPPGE</sequence>
<dbReference type="RefSeq" id="WP_345635377.1">
    <property type="nucleotide sequence ID" value="NZ_BAABJQ010000023.1"/>
</dbReference>
<evidence type="ECO:0000313" key="5">
    <source>
        <dbReference type="Proteomes" id="UP001501570"/>
    </source>
</evidence>
<dbReference type="SMART" id="SM00563">
    <property type="entry name" value="PlsC"/>
    <property type="match status" value="1"/>
</dbReference>
<keyword evidence="5" id="KW-1185">Reference proteome</keyword>
<name>A0ABP9SGS1_9ACTN</name>
<keyword evidence="2" id="KW-0812">Transmembrane</keyword>
<gene>
    <name evidence="4" type="ORF">GCM10023322_60650</name>
</gene>
<comment type="caution">
    <text evidence="4">The sequence shown here is derived from an EMBL/GenBank/DDBJ whole genome shotgun (WGS) entry which is preliminary data.</text>
</comment>
<dbReference type="InterPro" id="IPR002123">
    <property type="entry name" value="Plipid/glycerol_acylTrfase"/>
</dbReference>
<dbReference type="EMBL" id="BAABJQ010000023">
    <property type="protein sequence ID" value="GAA5194992.1"/>
    <property type="molecule type" value="Genomic_DNA"/>
</dbReference>
<reference evidence="5" key="1">
    <citation type="journal article" date="2019" name="Int. J. Syst. Evol. Microbiol.">
        <title>The Global Catalogue of Microorganisms (GCM) 10K type strain sequencing project: providing services to taxonomists for standard genome sequencing and annotation.</title>
        <authorList>
            <consortium name="The Broad Institute Genomics Platform"/>
            <consortium name="The Broad Institute Genome Sequencing Center for Infectious Disease"/>
            <person name="Wu L."/>
            <person name="Ma J."/>
        </authorList>
    </citation>
    <scope>NUCLEOTIDE SEQUENCE [LARGE SCALE GENOMIC DNA]</scope>
    <source>
        <strain evidence="5">JCM 18304</strain>
    </source>
</reference>
<keyword evidence="2" id="KW-0472">Membrane</keyword>
<feature type="transmembrane region" description="Helical" evidence="2">
    <location>
        <begin position="12"/>
        <end position="37"/>
    </location>
</feature>
<protein>
    <submittedName>
        <fullName evidence="4">Lysophospholipid acyltransferase family protein</fullName>
    </submittedName>
</protein>
<dbReference type="GO" id="GO:0016746">
    <property type="term" value="F:acyltransferase activity"/>
    <property type="evidence" value="ECO:0007669"/>
    <property type="project" value="UniProtKB-KW"/>
</dbReference>